<proteinExistence type="predicted"/>
<name>A0A2P2NZ90_RHIMU</name>
<protein>
    <submittedName>
        <fullName evidence="1">Uncharacterized protein</fullName>
    </submittedName>
</protein>
<sequence length="35" mass="4243">MTCFEAILNYFSMGVCENYTQLNTLELEHRLRVRF</sequence>
<dbReference type="AlphaFoldDB" id="A0A2P2NZ90"/>
<organism evidence="1">
    <name type="scientific">Rhizophora mucronata</name>
    <name type="common">Asiatic mangrove</name>
    <dbReference type="NCBI Taxonomy" id="61149"/>
    <lineage>
        <taxon>Eukaryota</taxon>
        <taxon>Viridiplantae</taxon>
        <taxon>Streptophyta</taxon>
        <taxon>Embryophyta</taxon>
        <taxon>Tracheophyta</taxon>
        <taxon>Spermatophyta</taxon>
        <taxon>Magnoliopsida</taxon>
        <taxon>eudicotyledons</taxon>
        <taxon>Gunneridae</taxon>
        <taxon>Pentapetalae</taxon>
        <taxon>rosids</taxon>
        <taxon>fabids</taxon>
        <taxon>Malpighiales</taxon>
        <taxon>Rhizophoraceae</taxon>
        <taxon>Rhizophora</taxon>
    </lineage>
</organism>
<dbReference type="EMBL" id="GGEC01067288">
    <property type="protein sequence ID" value="MBX47772.1"/>
    <property type="molecule type" value="Transcribed_RNA"/>
</dbReference>
<evidence type="ECO:0000313" key="1">
    <source>
        <dbReference type="EMBL" id="MBX47772.1"/>
    </source>
</evidence>
<reference evidence="1" key="1">
    <citation type="submission" date="2018-02" db="EMBL/GenBank/DDBJ databases">
        <title>Rhizophora mucronata_Transcriptome.</title>
        <authorList>
            <person name="Meera S.P."/>
            <person name="Sreeshan A."/>
            <person name="Augustine A."/>
        </authorList>
    </citation>
    <scope>NUCLEOTIDE SEQUENCE</scope>
    <source>
        <tissue evidence="1">Leaf</tissue>
    </source>
</reference>
<accession>A0A2P2NZ90</accession>